<dbReference type="EMBL" id="JAHRHJ020000001">
    <property type="protein sequence ID" value="KAH9329619.1"/>
    <property type="molecule type" value="Genomic_DNA"/>
</dbReference>
<feature type="region of interest" description="Disordered" evidence="2">
    <location>
        <begin position="998"/>
        <end position="1152"/>
    </location>
</feature>
<feature type="compositionally biased region" description="Basic and acidic residues" evidence="2">
    <location>
        <begin position="967"/>
        <end position="977"/>
    </location>
</feature>
<feature type="compositionally biased region" description="Basic and acidic residues" evidence="2">
    <location>
        <begin position="314"/>
        <end position="332"/>
    </location>
</feature>
<keyword evidence="1" id="KW-0175">Coiled coil</keyword>
<feature type="domain" description="OCEL" evidence="3">
    <location>
        <begin position="1207"/>
        <end position="1302"/>
    </location>
</feature>
<feature type="compositionally biased region" description="Polar residues" evidence="2">
    <location>
        <begin position="711"/>
        <end position="725"/>
    </location>
</feature>
<feature type="compositionally biased region" description="Polar residues" evidence="2">
    <location>
        <begin position="485"/>
        <end position="494"/>
    </location>
</feature>
<accession>A0AA38GTQ1</accession>
<dbReference type="PROSITE" id="PS51980">
    <property type="entry name" value="OCEL"/>
    <property type="match status" value="1"/>
</dbReference>
<gene>
    <name evidence="4" type="ORF">KI387_001727</name>
</gene>
<feature type="region of interest" description="Disordered" evidence="2">
    <location>
        <begin position="182"/>
        <end position="253"/>
    </location>
</feature>
<evidence type="ECO:0000259" key="3">
    <source>
        <dbReference type="PROSITE" id="PS51980"/>
    </source>
</evidence>
<feature type="compositionally biased region" description="Basic and acidic residues" evidence="2">
    <location>
        <begin position="998"/>
        <end position="1018"/>
    </location>
</feature>
<feature type="coiled-coil region" evidence="1">
    <location>
        <begin position="1162"/>
        <end position="1191"/>
    </location>
</feature>
<comment type="caution">
    <text evidence="4">The sequence shown here is derived from an EMBL/GenBank/DDBJ whole genome shotgun (WGS) entry which is preliminary data.</text>
</comment>
<feature type="compositionally biased region" description="Polar residues" evidence="2">
    <location>
        <begin position="874"/>
        <end position="888"/>
    </location>
</feature>
<organism evidence="4 5">
    <name type="scientific">Taxus chinensis</name>
    <name type="common">Chinese yew</name>
    <name type="synonym">Taxus wallichiana var. chinensis</name>
    <dbReference type="NCBI Taxonomy" id="29808"/>
    <lineage>
        <taxon>Eukaryota</taxon>
        <taxon>Viridiplantae</taxon>
        <taxon>Streptophyta</taxon>
        <taxon>Embryophyta</taxon>
        <taxon>Tracheophyta</taxon>
        <taxon>Spermatophyta</taxon>
        <taxon>Pinopsida</taxon>
        <taxon>Pinidae</taxon>
        <taxon>Conifers II</taxon>
        <taxon>Cupressales</taxon>
        <taxon>Taxaceae</taxon>
        <taxon>Taxus</taxon>
    </lineage>
</organism>
<evidence type="ECO:0000256" key="1">
    <source>
        <dbReference type="SAM" id="Coils"/>
    </source>
</evidence>
<feature type="compositionally biased region" description="Basic and acidic residues" evidence="2">
    <location>
        <begin position="541"/>
        <end position="568"/>
    </location>
</feature>
<feature type="compositionally biased region" description="Polar residues" evidence="2">
    <location>
        <begin position="833"/>
        <end position="842"/>
    </location>
</feature>
<feature type="region of interest" description="Disordered" evidence="2">
    <location>
        <begin position="479"/>
        <end position="609"/>
    </location>
</feature>
<sequence>MYKGGAKFGRGGGAGGGGGANRGGQARIVPPSRTVAAIGHRNPRGGAILPSSRTLNGTGNGKATPPPPLPSAVGTEENFSLLQESGLPFAMIIRLVPGLVEEVKGAQAEGAKVQIKFGPLPNNSTGNIIDVGGKEFRFTWAQEPGELCSIYEEQQSGEDGNGVLVESGSSWRKLNVQRTLNESARDRVKMSSAEAERQQKSRKAIILDHGNPVVKNQTKPATITSNDSNARKLPLKTKKEPPPKKRKIEGSSATAAMASDAVAKPFVSQPIHSSIENIKSATSPVPFQSEQPVTLPQPILTQKTTGAHSLKGHAIKDEAVTRRHSSKPDVGKRKDKAPNTASTPVSEGGNQKSVAGSTPTDLRNLLITQLKENPKGMTTKAIERAIGVAGKKIDPIIKTIATYQAPGRYILKPGVEKESSMRLTPGNGSSPDCRPNESPFVDSSPISEKTGQPTDEQQIHSTPTQDSYLNIVNEIDDHLRESPDPTANQKNTINSDGSGSSSSSDSGSDSDSETESSDSGSDSGSSSDTESDASSSSNEGSDVHVDIMSDDDKSVNEEQIEQKLKDSKTTPSQVDGDGSGESYEQKGMAKVKDDDKLPTSPRNSEDVDICDDIGEGEAISNIAKHYVGKISPDGEDDTDMAVDIDVINCEGEIKTSEEKITIFPNPEKQENNHSPTGRGGSLQGPEDNKNESKVNQIEEILHKSEKMPKSISKQGSGNNQAQTGSDKYRHKRENRARIEKKEKLDVDIERNRDFASSQSRFESPVRPEIGHNRKDFDTRQFSNEINKLRFTDTTLDRPIEHATLLGRSGGQSTAGTQISLTNDLDDERLDQYSDAQQSYQRFSDTDSRSKAPDVMQRSGRYPDYKSSKSHNRASRPTNVSDVSAAKSSNLEEKKSRHEATFRTASEEVVVAKEKLNDSSKIPKETENAERHSRISESQCKRAEDHSGWQSRDVGPSGQLIMLSTPNDTKKTEFDKHQLPSGRVSVLKREYSDLELGEFREPVSEEEPQDFKARFEKLQATKGTSKNGGQRESVSPDVAKGRVIVKEAPELKKSSPSEPIEDLNKHDGRIGRRMIEDGMPDSTRSSKKSRKSPPSEHTDLNPLTRPEKMAEVPMKAATTEITRRSPNQGLESQSGAAYRKSPPNILQKPEYKGRVQEATTFENKEVKDNIKLDEKRKENTRTENNVITVRRKSGSSDEEQPFYAKYEKVKADLRGPIKNISQYKDYVQEYKEKHSCYQRLNTSLESDKDDFQKLERDLLSAKNRGDTKSYATISEKVKKIFSQCALRHKRMKKVFIVLHEELE</sequence>
<feature type="compositionally biased region" description="Polar residues" evidence="2">
    <location>
        <begin position="339"/>
        <end position="360"/>
    </location>
</feature>
<feature type="compositionally biased region" description="Low complexity" evidence="2">
    <location>
        <begin position="495"/>
        <end position="507"/>
    </location>
</feature>
<feature type="compositionally biased region" description="Polar residues" evidence="2">
    <location>
        <begin position="214"/>
        <end position="228"/>
    </location>
</feature>
<dbReference type="Pfam" id="PF07303">
    <property type="entry name" value="Occludin_ELL"/>
    <property type="match status" value="1"/>
</dbReference>
<dbReference type="PANTHER" id="PTHR38372">
    <property type="entry name" value="DENTIN SIALOPHOSPHOPROTEIN-LIKE PROTEIN"/>
    <property type="match status" value="1"/>
</dbReference>
<feature type="region of interest" description="Disordered" evidence="2">
    <location>
        <begin position="416"/>
        <end position="467"/>
    </location>
</feature>
<feature type="compositionally biased region" description="Basic and acidic residues" evidence="2">
    <location>
        <begin position="913"/>
        <end position="946"/>
    </location>
</feature>
<proteinExistence type="predicted"/>
<feature type="compositionally biased region" description="Basic and acidic residues" evidence="2">
    <location>
        <begin position="1061"/>
        <end position="1075"/>
    </location>
</feature>
<feature type="compositionally biased region" description="Basic and acidic residues" evidence="2">
    <location>
        <begin position="183"/>
        <end position="199"/>
    </location>
</feature>
<feature type="region of interest" description="Disordered" evidence="2">
    <location>
        <begin position="1"/>
        <end position="66"/>
    </location>
</feature>
<feature type="compositionally biased region" description="Low complexity" evidence="2">
    <location>
        <begin position="517"/>
        <end position="540"/>
    </location>
</feature>
<feature type="compositionally biased region" description="Polar residues" evidence="2">
    <location>
        <begin position="810"/>
        <end position="822"/>
    </location>
</feature>
<dbReference type="OMA" id="DYWNFES"/>
<feature type="region of interest" description="Disordered" evidence="2">
    <location>
        <begin position="913"/>
        <end position="978"/>
    </location>
</feature>
<evidence type="ECO:0000313" key="4">
    <source>
        <dbReference type="EMBL" id="KAH9329619.1"/>
    </source>
</evidence>
<feature type="region of interest" description="Disordered" evidence="2">
    <location>
        <begin position="305"/>
        <end position="360"/>
    </location>
</feature>
<dbReference type="PANTHER" id="PTHR38372:SF2">
    <property type="entry name" value="DENTIN SIALOPHOSPHOPROTEIN-LIKE PROTEIN"/>
    <property type="match status" value="1"/>
</dbReference>
<dbReference type="Proteomes" id="UP000824469">
    <property type="component" value="Unassembled WGS sequence"/>
</dbReference>
<feature type="compositionally biased region" description="Basic and acidic residues" evidence="2">
    <location>
        <begin position="889"/>
        <end position="900"/>
    </location>
</feature>
<feature type="compositionally biased region" description="Polar residues" evidence="2">
    <location>
        <begin position="1123"/>
        <end position="1134"/>
    </location>
</feature>
<feature type="compositionally biased region" description="Basic and acidic residues" evidence="2">
    <location>
        <begin position="699"/>
        <end position="708"/>
    </location>
</feature>
<feature type="compositionally biased region" description="Basic and acidic residues" evidence="2">
    <location>
        <begin position="786"/>
        <end position="800"/>
    </location>
</feature>
<feature type="region of interest" description="Disordered" evidence="2">
    <location>
        <begin position="657"/>
        <end position="901"/>
    </location>
</feature>
<feature type="compositionally biased region" description="Basic and acidic residues" evidence="2">
    <location>
        <begin position="1092"/>
        <end position="1109"/>
    </location>
</feature>
<feature type="coiled-coil region" evidence="1">
    <location>
        <begin position="1236"/>
        <end position="1263"/>
    </location>
</feature>
<protein>
    <recommendedName>
        <fullName evidence="3">OCEL domain-containing protein</fullName>
    </recommendedName>
</protein>
<feature type="compositionally biased region" description="Gly residues" evidence="2">
    <location>
        <begin position="1"/>
        <end position="22"/>
    </location>
</feature>
<feature type="compositionally biased region" description="Polar residues" evidence="2">
    <location>
        <begin position="1020"/>
        <end position="1032"/>
    </location>
</feature>
<feature type="compositionally biased region" description="Basic and acidic residues" evidence="2">
    <location>
        <begin position="735"/>
        <end position="753"/>
    </location>
</feature>
<name>A0AA38GTQ1_TAXCH</name>
<feature type="compositionally biased region" description="Basic and acidic residues" evidence="2">
    <location>
        <begin position="763"/>
        <end position="778"/>
    </location>
</feature>
<feature type="non-terminal residue" evidence="4">
    <location>
        <position position="1"/>
    </location>
</feature>
<keyword evidence="5" id="KW-1185">Reference proteome</keyword>
<evidence type="ECO:0000313" key="5">
    <source>
        <dbReference type="Proteomes" id="UP000824469"/>
    </source>
</evidence>
<dbReference type="InterPro" id="IPR010844">
    <property type="entry name" value="Occludin_ELL"/>
</dbReference>
<feature type="compositionally biased region" description="Polar residues" evidence="2">
    <location>
        <begin position="444"/>
        <end position="467"/>
    </location>
</feature>
<evidence type="ECO:0000256" key="2">
    <source>
        <dbReference type="SAM" id="MobiDB-lite"/>
    </source>
</evidence>
<reference evidence="4 5" key="1">
    <citation type="journal article" date="2021" name="Nat. Plants">
        <title>The Taxus genome provides insights into paclitaxel biosynthesis.</title>
        <authorList>
            <person name="Xiong X."/>
            <person name="Gou J."/>
            <person name="Liao Q."/>
            <person name="Li Y."/>
            <person name="Zhou Q."/>
            <person name="Bi G."/>
            <person name="Li C."/>
            <person name="Du R."/>
            <person name="Wang X."/>
            <person name="Sun T."/>
            <person name="Guo L."/>
            <person name="Liang H."/>
            <person name="Lu P."/>
            <person name="Wu Y."/>
            <person name="Zhang Z."/>
            <person name="Ro D.K."/>
            <person name="Shang Y."/>
            <person name="Huang S."/>
            <person name="Yan J."/>
        </authorList>
    </citation>
    <scope>NUCLEOTIDE SEQUENCE [LARGE SCALE GENOMIC DNA]</scope>
    <source>
        <strain evidence="4">Ta-2019</strain>
    </source>
</reference>
<feature type="compositionally biased region" description="Basic and acidic residues" evidence="2">
    <location>
        <begin position="1043"/>
        <end position="1054"/>
    </location>
</feature>